<dbReference type="InterPro" id="IPR000914">
    <property type="entry name" value="SBP_5_dom"/>
</dbReference>
<dbReference type="RefSeq" id="WP_075377362.1">
    <property type="nucleotide sequence ID" value="NZ_MSKJ01000025.1"/>
</dbReference>
<sequence>MNNALTVSRRGFGLGAAAFGLLLVSGCSRGSSSTGGGLGSGSGKLTLAYNSDGPHKTLAEAVCHSVSNVLGITMEPLPVAQFSEMRAAITKHTLLGAFRSGWAADYPSLENFLNATFQTGASANDSQYSSKTFDDLLAQAAAATDPETAYGYFRQAQSQLFADLPSIPLWYQNGFGGYSRNASNVDFDWRAVPVYEEARSSANGGVILANSTEPQNSLLPTNTNELGGGRILDLIYAGLVRYDKDGKVINEMASSIETKDNQHYTITLKPGWTFSDGSPVTSDSFIKAWKFGALLSNAQLGSSFFERIKGFSYDEDSELTGLTKVDDLTFTVELNAPASDFKISLGHYAYYPMPESAFKDPEAYGAKPVGNGPYRFVSWDHDSRIVLEPNPAYAGGRTVANKGIIFMLYTSYDSVYNDLLANAIDIADSVPDSFLPIFQKQLGERAINKPAAYFQGLAIDVTHEHWKMDEEGRARRAAICRAIDRTLVCDKLYYGTRTPARDFTAPTVAGWTAEVPGNEVLTYDPDEARRLWARAEAISKF</sequence>
<dbReference type="OrthoDB" id="9046151at2"/>
<dbReference type="InterPro" id="IPR039424">
    <property type="entry name" value="SBP_5"/>
</dbReference>
<evidence type="ECO:0000313" key="3">
    <source>
        <dbReference type="Proteomes" id="UP000186857"/>
    </source>
</evidence>
<evidence type="ECO:0000313" key="2">
    <source>
        <dbReference type="EMBL" id="OLO43514.1"/>
    </source>
</evidence>
<proteinExistence type="predicted"/>
<organism evidence="2 3">
    <name type="scientific">Actinomyces oris</name>
    <dbReference type="NCBI Taxonomy" id="544580"/>
    <lineage>
        <taxon>Bacteria</taxon>
        <taxon>Bacillati</taxon>
        <taxon>Actinomycetota</taxon>
        <taxon>Actinomycetes</taxon>
        <taxon>Actinomycetales</taxon>
        <taxon>Actinomycetaceae</taxon>
        <taxon>Actinomyces</taxon>
    </lineage>
</organism>
<dbReference type="Gene3D" id="3.40.190.10">
    <property type="entry name" value="Periplasmic binding protein-like II"/>
    <property type="match status" value="1"/>
</dbReference>
<dbReference type="PANTHER" id="PTHR30290:SF83">
    <property type="entry name" value="ABC TRANSPORTER SUBSTRATE-BINDING PROTEIN"/>
    <property type="match status" value="1"/>
</dbReference>
<dbReference type="Proteomes" id="UP000186857">
    <property type="component" value="Unassembled WGS sequence"/>
</dbReference>
<feature type="domain" description="Solute-binding protein family 5" evidence="1">
    <location>
        <begin position="248"/>
        <end position="535"/>
    </location>
</feature>
<dbReference type="Pfam" id="PF00496">
    <property type="entry name" value="SBP_bac_5"/>
    <property type="match status" value="1"/>
</dbReference>
<comment type="caution">
    <text evidence="2">The sequence shown here is derived from an EMBL/GenBank/DDBJ whole genome shotgun (WGS) entry which is preliminary data.</text>
</comment>
<dbReference type="EMBL" id="MSKJ01000025">
    <property type="protein sequence ID" value="OLO43514.1"/>
    <property type="molecule type" value="Genomic_DNA"/>
</dbReference>
<protein>
    <submittedName>
        <fullName evidence="2">Peptide ABC transporter substrate-binding protein</fullName>
    </submittedName>
</protein>
<name>A0A1Q8V606_9ACTO</name>
<evidence type="ECO:0000259" key="1">
    <source>
        <dbReference type="Pfam" id="PF00496"/>
    </source>
</evidence>
<dbReference type="AlphaFoldDB" id="A0A1Q8V606"/>
<dbReference type="PANTHER" id="PTHR30290">
    <property type="entry name" value="PERIPLASMIC BINDING COMPONENT OF ABC TRANSPORTER"/>
    <property type="match status" value="1"/>
</dbReference>
<dbReference type="SUPFAM" id="SSF53850">
    <property type="entry name" value="Periplasmic binding protein-like II"/>
    <property type="match status" value="2"/>
</dbReference>
<dbReference type="Gene3D" id="3.10.105.10">
    <property type="entry name" value="Dipeptide-binding Protein, Domain 3"/>
    <property type="match status" value="2"/>
</dbReference>
<accession>A0A1Q8V606</accession>
<dbReference type="GO" id="GO:1904680">
    <property type="term" value="F:peptide transmembrane transporter activity"/>
    <property type="evidence" value="ECO:0007669"/>
    <property type="project" value="TreeGrafter"/>
</dbReference>
<dbReference type="GO" id="GO:0015833">
    <property type="term" value="P:peptide transport"/>
    <property type="evidence" value="ECO:0007669"/>
    <property type="project" value="TreeGrafter"/>
</dbReference>
<reference evidence="2 3" key="1">
    <citation type="submission" date="2016-12" db="EMBL/GenBank/DDBJ databases">
        <title>Genomic Comparison of strains in the 'Actinomyces naeslundii' Group.</title>
        <authorList>
            <person name="Mughal S.R."/>
            <person name="Do T."/>
            <person name="Gilbert S.C."/>
            <person name="Witherden E.A."/>
            <person name="Didelot X."/>
            <person name="Beighton D."/>
        </authorList>
    </citation>
    <scope>NUCLEOTIDE SEQUENCE [LARGE SCALE GENOMIC DNA]</scope>
    <source>
        <strain evidence="2 3">CCUG 33920</strain>
    </source>
</reference>
<dbReference type="CDD" id="cd00995">
    <property type="entry name" value="PBP2_NikA_DppA_OppA_like"/>
    <property type="match status" value="1"/>
</dbReference>
<gene>
    <name evidence="2" type="ORF">BKH29_10490</name>
</gene>